<feature type="chain" id="PRO_5026345562" evidence="1">
    <location>
        <begin position="20"/>
        <end position="156"/>
    </location>
</feature>
<keyword evidence="1" id="KW-0732">Signal</keyword>
<name>A0A6H9GBE4_MICAE</name>
<dbReference type="Proteomes" id="UP000438874">
    <property type="component" value="Unassembled WGS sequence"/>
</dbReference>
<proteinExistence type="predicted"/>
<evidence type="ECO:0000313" key="2">
    <source>
        <dbReference type="EMBL" id="GCL47299.1"/>
    </source>
</evidence>
<evidence type="ECO:0000313" key="3">
    <source>
        <dbReference type="Proteomes" id="UP000438874"/>
    </source>
</evidence>
<comment type="caution">
    <text evidence="2">The sequence shown here is derived from an EMBL/GenBank/DDBJ whole genome shotgun (WGS) entry which is preliminary data.</text>
</comment>
<evidence type="ECO:0000256" key="1">
    <source>
        <dbReference type="SAM" id="SignalP"/>
    </source>
</evidence>
<organism evidence="2 3">
    <name type="scientific">Microcystis aeruginosa NIES-3787</name>
    <dbReference type="NCBI Taxonomy" id="2517782"/>
    <lineage>
        <taxon>Bacteria</taxon>
        <taxon>Bacillati</taxon>
        <taxon>Cyanobacteriota</taxon>
        <taxon>Cyanophyceae</taxon>
        <taxon>Oscillatoriophycideae</taxon>
        <taxon>Chroococcales</taxon>
        <taxon>Microcystaceae</taxon>
        <taxon>Microcystis</taxon>
    </lineage>
</organism>
<dbReference type="AlphaFoldDB" id="A0A6H9GBE4"/>
<gene>
    <name evidence="2" type="ORF">NIES3787_30050</name>
</gene>
<feature type="signal peptide" evidence="1">
    <location>
        <begin position="1"/>
        <end position="19"/>
    </location>
</feature>
<sequence length="156" mass="16697">MRPIFILFLGMFFSQVAFAESGTVESISGGPYQVTTNDFGDSKHTVFTIKLVGTTLKSDVSFIKVGSTFIAECNGSSTSDTKGSKVEGTCLVTDGEGDKYKLRFSRANSGTGGVQTWEGMTGKYVGAKGDCTYEHRPQAHNGTVYGINPSKCFVSK</sequence>
<dbReference type="EMBL" id="BJCH01000039">
    <property type="protein sequence ID" value="GCL47299.1"/>
    <property type="molecule type" value="Genomic_DNA"/>
</dbReference>
<reference evidence="2 3" key="1">
    <citation type="submission" date="2019-02" db="EMBL/GenBank/DDBJ databases">
        <title>Draft genome sequence of Arthrospira platensis NIES-3787.</title>
        <authorList>
            <person name="Yamaguchi H."/>
            <person name="Suzuki S."/>
            <person name="Kawachi M."/>
        </authorList>
    </citation>
    <scope>NUCLEOTIDE SEQUENCE [LARGE SCALE GENOMIC DNA]</scope>
    <source>
        <strain evidence="2 3">NIES-3787</strain>
    </source>
</reference>
<protein>
    <submittedName>
        <fullName evidence="2">Uncharacterized protein</fullName>
    </submittedName>
</protein>
<accession>A0A6H9GBE4</accession>